<keyword evidence="1" id="KW-0472">Membrane</keyword>
<name>A0ABV5STX0_9MICO</name>
<accession>A0ABV5STX0</accession>
<keyword evidence="3" id="KW-1185">Reference proteome</keyword>
<dbReference type="Pfam" id="PF12730">
    <property type="entry name" value="ABC2_membrane_4"/>
    <property type="match status" value="1"/>
</dbReference>
<feature type="transmembrane region" description="Helical" evidence="1">
    <location>
        <begin position="157"/>
        <end position="178"/>
    </location>
</feature>
<feature type="transmembrane region" description="Helical" evidence="1">
    <location>
        <begin position="120"/>
        <end position="145"/>
    </location>
</feature>
<sequence>MKARRRFAVAVSVEGRKLLAARVPLVTALLFVAGVTAICTSVTTAVASGSTELVAKLGPLVADGGWTGYLSSATQVIGAAGFLACGVVLSWSFGREFAEGTITGLFALPIGRAMIATAKLLVFLAWAIAVSALSTAAIVLGGLATGLGSPDTGAVESLGRIFVLIVLTALMAVPAAWVATLTRGLLGGIAATIALVASAQILVISGAGAWYPPAAPALWAMSPASVDGAALPVSLLFPLLFAALTLVAWRRLQLDRS</sequence>
<feature type="transmembrane region" description="Helical" evidence="1">
    <location>
        <begin position="229"/>
        <end position="249"/>
    </location>
</feature>
<evidence type="ECO:0000256" key="1">
    <source>
        <dbReference type="SAM" id="Phobius"/>
    </source>
</evidence>
<feature type="transmembrane region" description="Helical" evidence="1">
    <location>
        <begin position="21"/>
        <end position="46"/>
    </location>
</feature>
<organism evidence="2 3">
    <name type="scientific">Agromyces lapidis</name>
    <dbReference type="NCBI Taxonomy" id="279574"/>
    <lineage>
        <taxon>Bacteria</taxon>
        <taxon>Bacillati</taxon>
        <taxon>Actinomycetota</taxon>
        <taxon>Actinomycetes</taxon>
        <taxon>Micrococcales</taxon>
        <taxon>Microbacteriaceae</taxon>
        <taxon>Agromyces</taxon>
    </lineage>
</organism>
<proteinExistence type="predicted"/>
<keyword evidence="1" id="KW-0812">Transmembrane</keyword>
<feature type="transmembrane region" description="Helical" evidence="1">
    <location>
        <begin position="66"/>
        <end position="89"/>
    </location>
</feature>
<evidence type="ECO:0000313" key="3">
    <source>
        <dbReference type="Proteomes" id="UP001589667"/>
    </source>
</evidence>
<protein>
    <submittedName>
        <fullName evidence="2">ABC transporter permease</fullName>
    </submittedName>
</protein>
<gene>
    <name evidence="2" type="ORF">ACFFQV_16015</name>
</gene>
<dbReference type="RefSeq" id="WP_157424576.1">
    <property type="nucleotide sequence ID" value="NZ_BAAANI010000005.1"/>
</dbReference>
<evidence type="ECO:0000313" key="2">
    <source>
        <dbReference type="EMBL" id="MFB9643800.1"/>
    </source>
</evidence>
<comment type="caution">
    <text evidence="2">The sequence shown here is derived from an EMBL/GenBank/DDBJ whole genome shotgun (WGS) entry which is preliminary data.</text>
</comment>
<dbReference type="EMBL" id="JBHMBL010000004">
    <property type="protein sequence ID" value="MFB9643800.1"/>
    <property type="molecule type" value="Genomic_DNA"/>
</dbReference>
<dbReference type="Proteomes" id="UP001589667">
    <property type="component" value="Unassembled WGS sequence"/>
</dbReference>
<reference evidence="2 3" key="1">
    <citation type="submission" date="2024-09" db="EMBL/GenBank/DDBJ databases">
        <authorList>
            <person name="Sun Q."/>
            <person name="Mori K."/>
        </authorList>
    </citation>
    <scope>NUCLEOTIDE SEQUENCE [LARGE SCALE GENOMIC DNA]</scope>
    <source>
        <strain evidence="2 3">JCM 14321</strain>
    </source>
</reference>
<keyword evidence="1" id="KW-1133">Transmembrane helix</keyword>
<feature type="transmembrane region" description="Helical" evidence="1">
    <location>
        <begin position="185"/>
        <end position="209"/>
    </location>
</feature>